<dbReference type="GO" id="GO:0004181">
    <property type="term" value="F:metallocarboxypeptidase activity"/>
    <property type="evidence" value="ECO:0007669"/>
    <property type="project" value="InterPro"/>
</dbReference>
<evidence type="ECO:0000256" key="2">
    <source>
        <dbReference type="ARBA" id="ARBA00005988"/>
    </source>
</evidence>
<dbReference type="Gene3D" id="3.40.630.10">
    <property type="entry name" value="Zn peptidases"/>
    <property type="match status" value="1"/>
</dbReference>
<evidence type="ECO:0000256" key="5">
    <source>
        <dbReference type="ARBA" id="ARBA00022833"/>
    </source>
</evidence>
<evidence type="ECO:0000313" key="12">
    <source>
        <dbReference type="EMBL" id="CEM00636.1"/>
    </source>
</evidence>
<evidence type="ECO:0000259" key="11">
    <source>
        <dbReference type="PROSITE" id="PS52035"/>
    </source>
</evidence>
<keyword evidence="6" id="KW-0482">Metalloprotease</keyword>
<dbReference type="GO" id="GO:0006508">
    <property type="term" value="P:proteolysis"/>
    <property type="evidence" value="ECO:0007669"/>
    <property type="project" value="UniProtKB-KW"/>
</dbReference>
<dbReference type="PANTHER" id="PTHR11705:SF143">
    <property type="entry name" value="SLL0236 PROTEIN"/>
    <property type="match status" value="1"/>
</dbReference>
<comment type="cofactor">
    <cofactor evidence="1">
        <name>Zn(2+)</name>
        <dbReference type="ChEBI" id="CHEBI:29105"/>
    </cofactor>
</comment>
<feature type="signal peptide" evidence="10">
    <location>
        <begin position="1"/>
        <end position="26"/>
    </location>
</feature>
<protein>
    <recommendedName>
        <fullName evidence="11">Peptidase M14 domain-containing protein</fullName>
    </recommendedName>
</protein>
<dbReference type="CDD" id="cd03859">
    <property type="entry name" value="M14_CPT"/>
    <property type="match status" value="1"/>
</dbReference>
<keyword evidence="5" id="KW-0862">Zinc</keyword>
<dbReference type="GO" id="GO:0008270">
    <property type="term" value="F:zinc ion binding"/>
    <property type="evidence" value="ECO:0007669"/>
    <property type="project" value="InterPro"/>
</dbReference>
<keyword evidence="10" id="KW-0732">Signal</keyword>
<dbReference type="InterPro" id="IPR000834">
    <property type="entry name" value="Peptidase_M14"/>
</dbReference>
<reference evidence="12 13" key="1">
    <citation type="submission" date="2014-11" db="EMBL/GenBank/DDBJ databases">
        <authorList>
            <person name="Zhu J."/>
            <person name="Qi W."/>
            <person name="Song R."/>
        </authorList>
    </citation>
    <scope>NUCLEOTIDE SEQUENCE [LARGE SCALE GENOMIC DNA]</scope>
</reference>
<evidence type="ECO:0000256" key="6">
    <source>
        <dbReference type="ARBA" id="ARBA00023049"/>
    </source>
</evidence>
<dbReference type="GO" id="GO:0005615">
    <property type="term" value="C:extracellular space"/>
    <property type="evidence" value="ECO:0007669"/>
    <property type="project" value="TreeGrafter"/>
</dbReference>
<organism evidence="12 13">
    <name type="scientific">Vitrella brassicaformis (strain CCMP3155)</name>
    <dbReference type="NCBI Taxonomy" id="1169540"/>
    <lineage>
        <taxon>Eukaryota</taxon>
        <taxon>Sar</taxon>
        <taxon>Alveolata</taxon>
        <taxon>Colpodellida</taxon>
        <taxon>Vitrellaceae</taxon>
        <taxon>Vitrella</taxon>
    </lineage>
</organism>
<dbReference type="SUPFAM" id="SSF53187">
    <property type="entry name" value="Zn-dependent exopeptidases"/>
    <property type="match status" value="1"/>
</dbReference>
<accession>A0A0G4ESH6</accession>
<comment type="similarity">
    <text evidence="2 7">Belongs to the peptidase M14 family.</text>
</comment>
<dbReference type="InParanoid" id="A0A0G4ESH6"/>
<dbReference type="Pfam" id="PF00246">
    <property type="entry name" value="Peptidase_M14"/>
    <property type="match status" value="1"/>
</dbReference>
<evidence type="ECO:0000313" key="13">
    <source>
        <dbReference type="Proteomes" id="UP000041254"/>
    </source>
</evidence>
<dbReference type="EMBL" id="CDMY01000295">
    <property type="protein sequence ID" value="CEM00636.1"/>
    <property type="molecule type" value="Genomic_DNA"/>
</dbReference>
<evidence type="ECO:0000256" key="7">
    <source>
        <dbReference type="PROSITE-ProRule" id="PRU01379"/>
    </source>
</evidence>
<dbReference type="STRING" id="1169540.A0A0G4ESH6"/>
<keyword evidence="9" id="KW-1133">Transmembrane helix</keyword>
<proteinExistence type="inferred from homology"/>
<name>A0A0G4ESH6_VITBC</name>
<dbReference type="PROSITE" id="PS52035">
    <property type="entry name" value="PEPTIDASE_M14"/>
    <property type="match status" value="1"/>
</dbReference>
<dbReference type="PRINTS" id="PR00765">
    <property type="entry name" value="CRBOXYPTASEA"/>
</dbReference>
<evidence type="ECO:0000256" key="10">
    <source>
        <dbReference type="SAM" id="SignalP"/>
    </source>
</evidence>
<evidence type="ECO:0000256" key="9">
    <source>
        <dbReference type="SAM" id="Phobius"/>
    </source>
</evidence>
<sequence length="874" mass="97756">MVTWREVRSALLVLLFSWAALQLGSAAADTAAFDAGWENVLSSGPVKGYASWSQVVELFDRFIQWYPSLLKHISIGKSVEGRDLHVWVVGAHPEGGGSDGVSNATDAGAGGVPEVLLTGEHHAREPLSLTTVVYYVGRLLQNYMRGERYARYVLHNRVIYTLPFVNPDGYVYIEEHPDKARVVRKNRRPTCSNDPALGGVDINRNYDWKWQQDESKKCDEEYSGEAPFSEPETQAIRDLTSNHSFKSAMNFHTFGGFWTHPWNWSGKEELPAWAAGIYEELGSVLDVEVYESAPKSILKYETYGEADDWMLGARNIIAQSPEVGPESGGFYPPKSEAPGTHRSNYRRIMHVVLKSGVELSASYRWHRKKKIRSRNEKPELPKEVREFVANSDVEFARYNLFWTLRRAYGRFARSRVYTVQLTNSGMSGFPSSKIRIMLAGVVEPPGTVTSEGLITPQDIITPNRTAQRLHYAGTKYNSTHDRRRLAMDKRPANGAWPFHGYFNGEYADPPLELQKSGKVPVGERSLGTNMTVDQLVERARDIPAIMEAHVFNETGHRLETRIFVPNDTSDLPSVMFELPSSTLANRSSAILHIVGAPRLGFKKRLPSRQRAARRSLHNEEDQTAEVKPSRIAMCVMEIKDLVPEGESSAEGGGAPTDGGFGEALGKPLPSWLSCHCHAPIELRRLQWHSVPLYVEDLDDKLCRRAAQMMDTWEQLPDIEPRWYEAGVTTAAEVPVVETDTQSLIVQSPNFYGVALILFMIEVICLVQGCCIGCWVYRKDIGDFLGGSTDTAETEKMVDEAVSSAQDCCWRLCCCLAVCFPWKKRRVITPTGGRPSRVSRTVGPQKKWEDLRGGRVVGKPATGRTQVIEITGGDV</sequence>
<evidence type="ECO:0000256" key="1">
    <source>
        <dbReference type="ARBA" id="ARBA00001947"/>
    </source>
</evidence>
<keyword evidence="13" id="KW-1185">Reference proteome</keyword>
<evidence type="ECO:0000256" key="3">
    <source>
        <dbReference type="ARBA" id="ARBA00022670"/>
    </source>
</evidence>
<dbReference type="InterPro" id="IPR033810">
    <property type="entry name" value="Carboxypeptidase_T"/>
</dbReference>
<dbReference type="Proteomes" id="UP000041254">
    <property type="component" value="Unassembled WGS sequence"/>
</dbReference>
<gene>
    <name evidence="12" type="ORF">Vbra_12905</name>
</gene>
<dbReference type="VEuPathDB" id="CryptoDB:Vbra_12905"/>
<evidence type="ECO:0000256" key="4">
    <source>
        <dbReference type="ARBA" id="ARBA00022801"/>
    </source>
</evidence>
<keyword evidence="3" id="KW-0645">Protease</keyword>
<dbReference type="SMART" id="SM00631">
    <property type="entry name" value="Zn_pept"/>
    <property type="match status" value="1"/>
</dbReference>
<feature type="region of interest" description="Disordered" evidence="8">
    <location>
        <begin position="605"/>
        <end position="625"/>
    </location>
</feature>
<feature type="active site" description="Proton donor/acceptor" evidence="7">
    <location>
        <position position="322"/>
    </location>
</feature>
<dbReference type="OrthoDB" id="3626597at2759"/>
<dbReference type="PANTHER" id="PTHR11705">
    <property type="entry name" value="PROTEASE FAMILY M14 CARBOXYPEPTIDASE A,B"/>
    <property type="match status" value="1"/>
</dbReference>
<keyword evidence="9" id="KW-0812">Transmembrane</keyword>
<dbReference type="AlphaFoldDB" id="A0A0G4ESH6"/>
<keyword evidence="4" id="KW-0378">Hydrolase</keyword>
<feature type="domain" description="Peptidase M14" evidence="11">
    <location>
        <begin position="48"/>
        <end position="355"/>
    </location>
</feature>
<feature type="transmembrane region" description="Helical" evidence="9">
    <location>
        <begin position="750"/>
        <end position="776"/>
    </location>
</feature>
<feature type="chain" id="PRO_5005187547" description="Peptidase M14 domain-containing protein" evidence="10">
    <location>
        <begin position="27"/>
        <end position="874"/>
    </location>
</feature>
<keyword evidence="9" id="KW-0472">Membrane</keyword>
<feature type="compositionally biased region" description="Basic residues" evidence="8">
    <location>
        <begin position="605"/>
        <end position="615"/>
    </location>
</feature>
<evidence type="ECO:0000256" key="8">
    <source>
        <dbReference type="SAM" id="MobiDB-lite"/>
    </source>
</evidence>